<evidence type="ECO:0000313" key="2">
    <source>
        <dbReference type="Proteomes" id="UP000005365"/>
    </source>
</evidence>
<reference evidence="1" key="1">
    <citation type="submission" date="2009-07" db="EMBL/GenBank/DDBJ databases">
        <authorList>
            <person name="Weinstock G."/>
            <person name="Sodergren E."/>
            <person name="Clifton S."/>
            <person name="Fulton L."/>
            <person name="Fulton B."/>
            <person name="Courtney L."/>
            <person name="Fronick C."/>
            <person name="Harrison M."/>
            <person name="Strong C."/>
            <person name="Farmer C."/>
            <person name="Delahaunty K."/>
            <person name="Markovic C."/>
            <person name="Hall O."/>
            <person name="Minx P."/>
            <person name="Tomlinson C."/>
            <person name="Mitreva M."/>
            <person name="Nelson J."/>
            <person name="Hou S."/>
            <person name="Wollam A."/>
            <person name="Pepin K.H."/>
            <person name="Johnson M."/>
            <person name="Bhonagiri V."/>
            <person name="Nash W.E."/>
            <person name="Warren W."/>
            <person name="Chinwalla A."/>
            <person name="Mardis E.R."/>
            <person name="Wilson R.K."/>
        </authorList>
    </citation>
    <scope>NUCLEOTIDE SEQUENCE [LARGE SCALE GENOMIC DNA]</scope>
    <source>
        <strain evidence="1">ATCC 29256</strain>
    </source>
</reference>
<gene>
    <name evidence="1" type="ORF">NEISICOT_02593</name>
</gene>
<organism evidence="1 2">
    <name type="scientific">Neisseria sicca ATCC 29256</name>
    <dbReference type="NCBI Taxonomy" id="547045"/>
    <lineage>
        <taxon>Bacteria</taxon>
        <taxon>Pseudomonadati</taxon>
        <taxon>Pseudomonadota</taxon>
        <taxon>Betaproteobacteria</taxon>
        <taxon>Neisseriales</taxon>
        <taxon>Neisseriaceae</taxon>
        <taxon>Neisseria</taxon>
    </lineage>
</organism>
<accession>C6M7S9</accession>
<comment type="caution">
    <text evidence="1">The sequence shown here is derived from an EMBL/GenBank/DDBJ whole genome shotgun (WGS) entry which is preliminary data.</text>
</comment>
<dbReference type="Proteomes" id="UP000005365">
    <property type="component" value="Unassembled WGS sequence"/>
</dbReference>
<name>C6M7S9_NEISI</name>
<evidence type="ECO:0000313" key="1">
    <source>
        <dbReference type="EMBL" id="EET43653.1"/>
    </source>
</evidence>
<protein>
    <submittedName>
        <fullName evidence="1">Uncharacterized protein</fullName>
    </submittedName>
</protein>
<proteinExistence type="predicted"/>
<dbReference type="EMBL" id="ACKO02000017">
    <property type="protein sequence ID" value="EET43653.1"/>
    <property type="molecule type" value="Genomic_DNA"/>
</dbReference>
<sequence length="95" mass="10070">MVESVEVGEKGRVDKQGGFQLVGGRVAQKLQFAVEVFEETVQMAGLADADAHEVFDVRRFGEGAEIESDDGFFEPLAGVVGYGGGVRGSHAGIRI</sequence>
<dbReference type="AlphaFoldDB" id="C6M7S9"/>
<keyword evidence="2" id="KW-1185">Reference proteome</keyword>